<dbReference type="PROSITE" id="PS51747">
    <property type="entry name" value="CYT_DCMP_DEAMINASES_2"/>
    <property type="match status" value="1"/>
</dbReference>
<dbReference type="Proteomes" id="UP000305517">
    <property type="component" value="Unassembled WGS sequence"/>
</dbReference>
<gene>
    <name evidence="4" type="ORF">FDY95_21740</name>
</gene>
<dbReference type="Pfam" id="PF00383">
    <property type="entry name" value="dCMP_cyt_deam_1"/>
    <property type="match status" value="1"/>
</dbReference>
<reference evidence="4 5" key="1">
    <citation type="submission" date="2019-05" db="EMBL/GenBank/DDBJ databases">
        <title>Hymenobacter edaphi sp. nov., isolated from abandoned arsenic-contaminated farmland soil.</title>
        <authorList>
            <person name="Nie L."/>
        </authorList>
    </citation>
    <scope>NUCLEOTIDE SEQUENCE [LARGE SCALE GENOMIC DNA]</scope>
    <source>
        <strain evidence="4 5">1-3-3-8</strain>
    </source>
</reference>
<dbReference type="PANTHER" id="PTHR11079:SF179">
    <property type="entry name" value="TRNA(ADENINE(34)) DEAMINASE, CHLOROPLASTIC"/>
    <property type="match status" value="1"/>
</dbReference>
<evidence type="ECO:0000256" key="2">
    <source>
        <dbReference type="ARBA" id="ARBA00022833"/>
    </source>
</evidence>
<dbReference type="CDD" id="cd01285">
    <property type="entry name" value="nucleoside_deaminase"/>
    <property type="match status" value="1"/>
</dbReference>
<comment type="caution">
    <text evidence="4">The sequence shown here is derived from an EMBL/GenBank/DDBJ whole genome shotgun (WGS) entry which is preliminary data.</text>
</comment>
<keyword evidence="2" id="KW-0862">Zinc</keyword>
<dbReference type="InterPro" id="IPR002125">
    <property type="entry name" value="CMP_dCMP_dom"/>
</dbReference>
<evidence type="ECO:0000313" key="5">
    <source>
        <dbReference type="Proteomes" id="UP000305517"/>
    </source>
</evidence>
<dbReference type="PANTHER" id="PTHR11079">
    <property type="entry name" value="CYTOSINE DEAMINASE FAMILY MEMBER"/>
    <property type="match status" value="1"/>
</dbReference>
<proteinExistence type="predicted"/>
<dbReference type="Gene3D" id="3.40.140.10">
    <property type="entry name" value="Cytidine Deaminase, domain 2"/>
    <property type="match status" value="1"/>
</dbReference>
<dbReference type="GO" id="GO:0052717">
    <property type="term" value="F:tRNA-specific adenosine-34 deaminase activity"/>
    <property type="evidence" value="ECO:0007669"/>
    <property type="project" value="UniProtKB-EC"/>
</dbReference>
<dbReference type="SUPFAM" id="SSF53927">
    <property type="entry name" value="Cytidine deaminase-like"/>
    <property type="match status" value="1"/>
</dbReference>
<dbReference type="AlphaFoldDB" id="A0A5R8WKT6"/>
<evidence type="ECO:0000256" key="1">
    <source>
        <dbReference type="ARBA" id="ARBA00022723"/>
    </source>
</evidence>
<keyword evidence="1" id="KW-0479">Metal-binding</keyword>
<name>A0A5R8WKT6_9BACT</name>
<evidence type="ECO:0000259" key="3">
    <source>
        <dbReference type="PROSITE" id="PS51747"/>
    </source>
</evidence>
<accession>A0A5R8WKT6</accession>
<dbReference type="InterPro" id="IPR016192">
    <property type="entry name" value="APOBEC/CMP_deaminase_Zn-bd"/>
</dbReference>
<dbReference type="EMBL" id="VAJM01000014">
    <property type="protein sequence ID" value="TLM89195.1"/>
    <property type="molecule type" value="Genomic_DNA"/>
</dbReference>
<dbReference type="InterPro" id="IPR016193">
    <property type="entry name" value="Cytidine_deaminase-like"/>
</dbReference>
<dbReference type="RefSeq" id="WP_138080957.1">
    <property type="nucleotide sequence ID" value="NZ_VAJM01000014.1"/>
</dbReference>
<dbReference type="OrthoDB" id="9802676at2"/>
<sequence length="141" mass="14983">MPEAADALFMARCHQLAAEAAAHGESPVGALVVRAGAVVAAAAEATRRQADVTAHAELRALQQARQQLGSADLSDCTLYSTHEPCVMCAYVIRYHRIGRVVYGQASAYLGGVSSAFALLTTQEVPPHWTAPPLVEQWLTQA</sequence>
<evidence type="ECO:0000313" key="4">
    <source>
        <dbReference type="EMBL" id="TLM89195.1"/>
    </source>
</evidence>
<dbReference type="PROSITE" id="PS00903">
    <property type="entry name" value="CYT_DCMP_DEAMINASES_1"/>
    <property type="match status" value="1"/>
</dbReference>
<feature type="domain" description="CMP/dCMP-type deaminase" evidence="3">
    <location>
        <begin position="4"/>
        <end position="115"/>
    </location>
</feature>
<dbReference type="GO" id="GO:0008270">
    <property type="term" value="F:zinc ion binding"/>
    <property type="evidence" value="ECO:0007669"/>
    <property type="project" value="InterPro"/>
</dbReference>
<organism evidence="4 5">
    <name type="scientific">Hymenobacter jeollabukensis</name>
    <dbReference type="NCBI Taxonomy" id="2025313"/>
    <lineage>
        <taxon>Bacteria</taxon>
        <taxon>Pseudomonadati</taxon>
        <taxon>Bacteroidota</taxon>
        <taxon>Cytophagia</taxon>
        <taxon>Cytophagales</taxon>
        <taxon>Hymenobacteraceae</taxon>
        <taxon>Hymenobacter</taxon>
    </lineage>
</organism>
<dbReference type="GO" id="GO:0002100">
    <property type="term" value="P:tRNA wobble adenosine to inosine editing"/>
    <property type="evidence" value="ECO:0007669"/>
    <property type="project" value="InterPro"/>
</dbReference>
<protein>
    <submittedName>
        <fullName evidence="4">Nucleoside deaminase</fullName>
    </submittedName>
</protein>
<keyword evidence="5" id="KW-1185">Reference proteome</keyword>